<reference evidence="2 3" key="1">
    <citation type="submission" date="2018-06" db="EMBL/GenBank/DDBJ databases">
        <authorList>
            <consortium name="Pathogen Informatics"/>
            <person name="Doyle S."/>
        </authorList>
    </citation>
    <scope>NUCLEOTIDE SEQUENCE [LARGE SCALE GENOMIC DNA]</scope>
    <source>
        <strain evidence="2 3">NCTC13456</strain>
    </source>
</reference>
<dbReference type="Proteomes" id="UP000510643">
    <property type="component" value="Chromosome"/>
</dbReference>
<evidence type="ECO:0000313" key="1">
    <source>
        <dbReference type="EMBL" id="QLL59581.1"/>
    </source>
</evidence>
<gene>
    <name evidence="1" type="ORF">FH779_16470</name>
    <name evidence="2" type="ORF">NCTC13456_03528</name>
</gene>
<protein>
    <submittedName>
        <fullName evidence="1">Hemerythrin domain-containing protein</fullName>
    </submittedName>
    <submittedName>
        <fullName evidence="2">Uncharacterized conserved protein</fullName>
    </submittedName>
</protein>
<keyword evidence="4" id="KW-1185">Reference proteome</keyword>
<name>A0A376J2D8_9FLAO</name>
<dbReference type="STRING" id="343874.GCA_000805695_01572"/>
<sequence length="165" mass="20050">MNLLIELPQTTASHMSYTVTVNLNEACERHHKTLFFCWNIRAGIDNGVDIQRIVDYVNWYGEKVLFKKFEIEENYLFSLLDEDHYLVKRALKEHRRLRRLFKIDAKNPMKSLIYIEEELDLHIRFEEKQMFSEFEKNATQKKLKVIKEQFNSLLTNTDWKDQFWL</sequence>
<dbReference type="RefSeq" id="WP_115002254.1">
    <property type="nucleotide sequence ID" value="NZ_CP040908.1"/>
</dbReference>
<proteinExistence type="predicted"/>
<reference evidence="1 4" key="2">
    <citation type="submission" date="2019-06" db="EMBL/GenBank/DDBJ databases">
        <title>Emergence of pandrug resistant Empedobacter falsenii in China.</title>
        <authorList>
            <person name="Dong N."/>
            <person name="Chen S."/>
            <person name="Zhang R."/>
        </authorList>
    </citation>
    <scope>NUCLEOTIDE SEQUENCE [LARGE SCALE GENOMIC DNA]</scope>
    <source>
        <strain evidence="1 4">1681-1</strain>
    </source>
</reference>
<dbReference type="AlphaFoldDB" id="A0A376J2D8"/>
<evidence type="ECO:0000313" key="2">
    <source>
        <dbReference type="EMBL" id="STE54832.1"/>
    </source>
</evidence>
<dbReference type="KEGG" id="efal:FH779_16470"/>
<dbReference type="GeneID" id="78403084"/>
<accession>A0A376J2D8</accession>
<dbReference type="EMBL" id="UFXS01000002">
    <property type="protein sequence ID" value="STE54832.1"/>
    <property type="molecule type" value="Genomic_DNA"/>
</dbReference>
<organism evidence="2 3">
    <name type="scientific">Empedobacter falsenii</name>
    <dbReference type="NCBI Taxonomy" id="343874"/>
    <lineage>
        <taxon>Bacteria</taxon>
        <taxon>Pseudomonadati</taxon>
        <taxon>Bacteroidota</taxon>
        <taxon>Flavobacteriia</taxon>
        <taxon>Flavobacteriales</taxon>
        <taxon>Weeksellaceae</taxon>
        <taxon>Empedobacter</taxon>
    </lineage>
</organism>
<evidence type="ECO:0000313" key="3">
    <source>
        <dbReference type="Proteomes" id="UP000254737"/>
    </source>
</evidence>
<dbReference type="Proteomes" id="UP000254737">
    <property type="component" value="Unassembled WGS sequence"/>
</dbReference>
<evidence type="ECO:0000313" key="4">
    <source>
        <dbReference type="Proteomes" id="UP000510643"/>
    </source>
</evidence>
<dbReference type="EMBL" id="CP040908">
    <property type="protein sequence ID" value="QLL59581.1"/>
    <property type="molecule type" value="Genomic_DNA"/>
</dbReference>